<comment type="caution">
    <text evidence="1">The sequence shown here is derived from an EMBL/GenBank/DDBJ whole genome shotgun (WGS) entry which is preliminary data.</text>
</comment>
<gene>
    <name evidence="1" type="ORF">GMA10_05950</name>
</gene>
<proteinExistence type="predicted"/>
<organism evidence="1 2">
    <name type="scientific">Rothia koreensis</name>
    <dbReference type="NCBI Taxonomy" id="592378"/>
    <lineage>
        <taxon>Bacteria</taxon>
        <taxon>Bacillati</taxon>
        <taxon>Actinomycetota</taxon>
        <taxon>Actinomycetes</taxon>
        <taxon>Micrococcales</taxon>
        <taxon>Micrococcaceae</taxon>
        <taxon>Rothia</taxon>
    </lineage>
</organism>
<protein>
    <submittedName>
        <fullName evidence="1">Uncharacterized protein</fullName>
    </submittedName>
</protein>
<name>A0A7K1LHU0_9MICC</name>
<accession>A0A7K1LHU0</accession>
<keyword evidence="2" id="KW-1185">Reference proteome</keyword>
<dbReference type="EMBL" id="WOGT01000002">
    <property type="protein sequence ID" value="MUN54755.1"/>
    <property type="molecule type" value="Genomic_DNA"/>
</dbReference>
<dbReference type="RefSeq" id="WP_129315512.1">
    <property type="nucleotide sequence ID" value="NZ_NOIQ01000008.1"/>
</dbReference>
<dbReference type="Proteomes" id="UP000462152">
    <property type="component" value="Unassembled WGS sequence"/>
</dbReference>
<evidence type="ECO:0000313" key="1">
    <source>
        <dbReference type="EMBL" id="MUN54755.1"/>
    </source>
</evidence>
<reference evidence="1 2" key="1">
    <citation type="submission" date="2019-12" db="EMBL/GenBank/DDBJ databases">
        <authorList>
            <person name="Li J."/>
            <person name="Shi Y."/>
            <person name="Xu G."/>
            <person name="Xiao D."/>
            <person name="Ran X."/>
        </authorList>
    </citation>
    <scope>NUCLEOTIDE SEQUENCE [LARGE SCALE GENOMIC DNA]</scope>
    <source>
        <strain evidence="1 2">JCM 15915</strain>
    </source>
</reference>
<evidence type="ECO:0000313" key="2">
    <source>
        <dbReference type="Proteomes" id="UP000462152"/>
    </source>
</evidence>
<sequence length="75" mass="8585">MRHEIQRLKTVVETQRVTIDDLTVKLKKANEAQDAPTLSADWFEKMRRSYQARIAELAAENGMLKNMAIIQRAAA</sequence>
<dbReference type="AlphaFoldDB" id="A0A7K1LHU0"/>